<proteinExistence type="predicted"/>
<dbReference type="RefSeq" id="WP_122919991.1">
    <property type="nucleotide sequence ID" value="NZ_RHHQ01000017.1"/>
</dbReference>
<accession>A0A3M8DAT3</accession>
<comment type="caution">
    <text evidence="3">The sequence shown here is derived from an EMBL/GenBank/DDBJ whole genome shotgun (WGS) entry which is preliminary data.</text>
</comment>
<dbReference type="Proteomes" id="UP000271031">
    <property type="component" value="Unassembled WGS sequence"/>
</dbReference>
<dbReference type="AlphaFoldDB" id="A0A3M8DAT3"/>
<sequence>MKATRTLLTSTAVTLLALTFSGFSHAATNPAQPGATPGTQNNNVPFVQPAQTTLKAAQGIHLIVDGLHLSLAGIVFFKKPEATDYFALAKNDAWYANDLIVAAHNGFDLPADLQPDQVWTKEVFIHQLMLALEKHSNLPMIKIAPKDFTDQDQVDPRYQGTIQRAIVLGIVTLDNDGKLHPKDALTQEDATALIGHAVDYAKTHPGPSDQRPAQ</sequence>
<dbReference type="InterPro" id="IPR001119">
    <property type="entry name" value="SLH_dom"/>
</dbReference>
<organism evidence="3 4">
    <name type="scientific">Brevibacillus fluminis</name>
    <dbReference type="NCBI Taxonomy" id="511487"/>
    <lineage>
        <taxon>Bacteria</taxon>
        <taxon>Bacillati</taxon>
        <taxon>Bacillota</taxon>
        <taxon>Bacilli</taxon>
        <taxon>Bacillales</taxon>
        <taxon>Paenibacillaceae</taxon>
        <taxon>Brevibacillus</taxon>
    </lineage>
</organism>
<gene>
    <name evidence="3" type="ORF">EDM56_21640</name>
</gene>
<name>A0A3M8DAT3_9BACL</name>
<evidence type="ECO:0000313" key="3">
    <source>
        <dbReference type="EMBL" id="RNB84709.1"/>
    </source>
</evidence>
<dbReference type="EMBL" id="RHHQ01000017">
    <property type="protein sequence ID" value="RNB84709.1"/>
    <property type="molecule type" value="Genomic_DNA"/>
</dbReference>
<keyword evidence="4" id="KW-1185">Reference proteome</keyword>
<dbReference type="PROSITE" id="PS51272">
    <property type="entry name" value="SLH"/>
    <property type="match status" value="1"/>
</dbReference>
<evidence type="ECO:0000259" key="2">
    <source>
        <dbReference type="PROSITE" id="PS51272"/>
    </source>
</evidence>
<dbReference type="Pfam" id="PF00395">
    <property type="entry name" value="SLH"/>
    <property type="match status" value="1"/>
</dbReference>
<evidence type="ECO:0000256" key="1">
    <source>
        <dbReference type="SAM" id="SignalP"/>
    </source>
</evidence>
<protein>
    <submittedName>
        <fullName evidence="3">S-layer homology domain-containing protein</fullName>
    </submittedName>
</protein>
<feature type="chain" id="PRO_5018068498" evidence="1">
    <location>
        <begin position="27"/>
        <end position="214"/>
    </location>
</feature>
<feature type="signal peptide" evidence="1">
    <location>
        <begin position="1"/>
        <end position="26"/>
    </location>
</feature>
<dbReference type="OrthoDB" id="1738667at2"/>
<keyword evidence="1" id="KW-0732">Signal</keyword>
<evidence type="ECO:0000313" key="4">
    <source>
        <dbReference type="Proteomes" id="UP000271031"/>
    </source>
</evidence>
<reference evidence="3 4" key="1">
    <citation type="submission" date="2018-10" db="EMBL/GenBank/DDBJ databases">
        <title>Phylogenomics of Brevibacillus.</title>
        <authorList>
            <person name="Dunlap C."/>
        </authorList>
    </citation>
    <scope>NUCLEOTIDE SEQUENCE [LARGE SCALE GENOMIC DNA]</scope>
    <source>
        <strain evidence="3 4">JCM 15716</strain>
    </source>
</reference>
<feature type="domain" description="SLH" evidence="2">
    <location>
        <begin position="145"/>
        <end position="208"/>
    </location>
</feature>